<reference evidence="1" key="2">
    <citation type="submission" date="2021-10" db="EMBL/GenBank/DDBJ databases">
        <authorList>
            <person name="Piombo E."/>
        </authorList>
    </citation>
    <scope>NUCLEOTIDE SEQUENCE</scope>
</reference>
<comment type="caution">
    <text evidence="1">The sequence shown here is derived from an EMBL/GenBank/DDBJ whole genome shotgun (WGS) entry which is preliminary data.</text>
</comment>
<evidence type="ECO:0000313" key="2">
    <source>
        <dbReference type="Proteomes" id="UP000836387"/>
    </source>
</evidence>
<sequence>MAGRLWKHGIHSFLEILRTRQPGSHEHMLTFIHQAYTLLELLYESVPILEDIWLNFLGDVSRYGMFVDENSDDGNIWIGVSRQWYSLASENHISWSLYYHLTILARGDAVQKLYLYAKSLCVALPFTEPGRTSGLYFTQALVSAAFLGLMPHLFVSIAFCSPRKLRTSFTKPPKITLHF</sequence>
<reference evidence="1" key="1">
    <citation type="submission" date="2020-04" db="EMBL/GenBank/DDBJ databases">
        <authorList>
            <person name="Broberg M."/>
        </authorList>
    </citation>
    <scope>NUCLEOTIDE SEQUENCE</scope>
</reference>
<name>A0ACA9URK7_BIOOC</name>
<gene>
    <name evidence="1" type="ORF">CRV2_00020305</name>
</gene>
<dbReference type="EMBL" id="CADEHS020000614">
    <property type="protein sequence ID" value="CAG9955708.1"/>
    <property type="molecule type" value="Genomic_DNA"/>
</dbReference>
<dbReference type="Proteomes" id="UP000836387">
    <property type="component" value="Unassembled WGS sequence"/>
</dbReference>
<protein>
    <submittedName>
        <fullName evidence="1">Uncharacterized protein</fullName>
    </submittedName>
</protein>
<evidence type="ECO:0000313" key="1">
    <source>
        <dbReference type="EMBL" id="CAG9955708.1"/>
    </source>
</evidence>
<organism evidence="1 2">
    <name type="scientific">Clonostachys rosea f. rosea IK726</name>
    <dbReference type="NCBI Taxonomy" id="1349383"/>
    <lineage>
        <taxon>Eukaryota</taxon>
        <taxon>Fungi</taxon>
        <taxon>Dikarya</taxon>
        <taxon>Ascomycota</taxon>
        <taxon>Pezizomycotina</taxon>
        <taxon>Sordariomycetes</taxon>
        <taxon>Hypocreomycetidae</taxon>
        <taxon>Hypocreales</taxon>
        <taxon>Bionectriaceae</taxon>
        <taxon>Clonostachys</taxon>
    </lineage>
</organism>
<proteinExistence type="predicted"/>
<keyword evidence="2" id="KW-1185">Reference proteome</keyword>
<accession>A0ACA9URK7</accession>